<dbReference type="EMBL" id="VSRR010000546">
    <property type="protein sequence ID" value="MPC16897.1"/>
    <property type="molecule type" value="Genomic_DNA"/>
</dbReference>
<dbReference type="Proteomes" id="UP000324222">
    <property type="component" value="Unassembled WGS sequence"/>
</dbReference>
<protein>
    <submittedName>
        <fullName evidence="1">Uncharacterized protein</fullName>
    </submittedName>
</protein>
<keyword evidence="2" id="KW-1185">Reference proteome</keyword>
<name>A0A5B7D6S6_PORTR</name>
<accession>A0A5B7D6S6</accession>
<dbReference type="AlphaFoldDB" id="A0A5B7D6S6"/>
<sequence>MNDRTIKYPTPTLFNPLQYHDILPYSCLLSGDFIQLQKLMWGLQ</sequence>
<proteinExistence type="predicted"/>
<evidence type="ECO:0000313" key="1">
    <source>
        <dbReference type="EMBL" id="MPC16897.1"/>
    </source>
</evidence>
<reference evidence="1 2" key="1">
    <citation type="submission" date="2019-05" db="EMBL/GenBank/DDBJ databases">
        <title>Another draft genome of Portunus trituberculatus and its Hox gene families provides insights of decapod evolution.</title>
        <authorList>
            <person name="Jeong J.-H."/>
            <person name="Song I."/>
            <person name="Kim S."/>
            <person name="Choi T."/>
            <person name="Kim D."/>
            <person name="Ryu S."/>
            <person name="Kim W."/>
        </authorList>
    </citation>
    <scope>NUCLEOTIDE SEQUENCE [LARGE SCALE GENOMIC DNA]</scope>
    <source>
        <tissue evidence="1">Muscle</tissue>
    </source>
</reference>
<organism evidence="1 2">
    <name type="scientific">Portunus trituberculatus</name>
    <name type="common">Swimming crab</name>
    <name type="synonym">Neptunus trituberculatus</name>
    <dbReference type="NCBI Taxonomy" id="210409"/>
    <lineage>
        <taxon>Eukaryota</taxon>
        <taxon>Metazoa</taxon>
        <taxon>Ecdysozoa</taxon>
        <taxon>Arthropoda</taxon>
        <taxon>Crustacea</taxon>
        <taxon>Multicrustacea</taxon>
        <taxon>Malacostraca</taxon>
        <taxon>Eumalacostraca</taxon>
        <taxon>Eucarida</taxon>
        <taxon>Decapoda</taxon>
        <taxon>Pleocyemata</taxon>
        <taxon>Brachyura</taxon>
        <taxon>Eubrachyura</taxon>
        <taxon>Portunoidea</taxon>
        <taxon>Portunidae</taxon>
        <taxon>Portuninae</taxon>
        <taxon>Portunus</taxon>
    </lineage>
</organism>
<gene>
    <name evidence="1" type="ORF">E2C01_009735</name>
</gene>
<evidence type="ECO:0000313" key="2">
    <source>
        <dbReference type="Proteomes" id="UP000324222"/>
    </source>
</evidence>
<comment type="caution">
    <text evidence="1">The sequence shown here is derived from an EMBL/GenBank/DDBJ whole genome shotgun (WGS) entry which is preliminary data.</text>
</comment>